<dbReference type="InterPro" id="IPR029479">
    <property type="entry name" value="Nitroreductase"/>
</dbReference>
<comment type="similarity">
    <text evidence="1">Belongs to the nitroreductase family.</text>
</comment>
<keyword evidence="5" id="KW-1185">Reference proteome</keyword>
<evidence type="ECO:0000256" key="1">
    <source>
        <dbReference type="ARBA" id="ARBA00007118"/>
    </source>
</evidence>
<comment type="caution">
    <text evidence="4">The sequence shown here is derived from an EMBL/GenBank/DDBJ whole genome shotgun (WGS) entry which is preliminary data.</text>
</comment>
<dbReference type="RefSeq" id="WP_200314338.1">
    <property type="nucleotide sequence ID" value="NZ_JAENJH010000001.1"/>
</dbReference>
<dbReference type="PANTHER" id="PTHR43673">
    <property type="entry name" value="NAD(P)H NITROREDUCTASE YDGI-RELATED"/>
    <property type="match status" value="1"/>
</dbReference>
<evidence type="ECO:0000256" key="2">
    <source>
        <dbReference type="ARBA" id="ARBA00023002"/>
    </source>
</evidence>
<sequence>MTDTGLITSLRATRFFLDRPVEEAELDAIVDVARWTGSARNRQPWRFVAVTDGAVRAELARHGRYAQVLAVAPAVLVLLSDPGAGEDTEFDLGRVCQSVLLAAHARGLGSCPVTVHPEENARRAARLVGAPPPWRAGHAVALGHPAPTPRGRSAIPTGRKPLTELLTHHRPGSD</sequence>
<dbReference type="SUPFAM" id="SSF55469">
    <property type="entry name" value="FMN-dependent nitroreductase-like"/>
    <property type="match status" value="1"/>
</dbReference>
<dbReference type="InterPro" id="IPR000415">
    <property type="entry name" value="Nitroreductase-like"/>
</dbReference>
<feature type="domain" description="Nitroreductase" evidence="3">
    <location>
        <begin position="11"/>
        <end position="62"/>
    </location>
</feature>
<evidence type="ECO:0000313" key="4">
    <source>
        <dbReference type="EMBL" id="MBK1783200.1"/>
    </source>
</evidence>
<evidence type="ECO:0000313" key="5">
    <source>
        <dbReference type="Proteomes" id="UP000635245"/>
    </source>
</evidence>
<dbReference type="AlphaFoldDB" id="A0A934QMP0"/>
<protein>
    <submittedName>
        <fullName evidence="4">Nitroreductase family protein</fullName>
    </submittedName>
</protein>
<organism evidence="4 5">
    <name type="scientific">Prauserella cavernicola</name>
    <dbReference type="NCBI Taxonomy" id="2800127"/>
    <lineage>
        <taxon>Bacteria</taxon>
        <taxon>Bacillati</taxon>
        <taxon>Actinomycetota</taxon>
        <taxon>Actinomycetes</taxon>
        <taxon>Pseudonocardiales</taxon>
        <taxon>Pseudonocardiaceae</taxon>
        <taxon>Prauserella</taxon>
    </lineage>
</organism>
<feature type="domain" description="Nitroreductase" evidence="3">
    <location>
        <begin position="65"/>
        <end position="144"/>
    </location>
</feature>
<dbReference type="EMBL" id="JAENJH010000001">
    <property type="protein sequence ID" value="MBK1783200.1"/>
    <property type="molecule type" value="Genomic_DNA"/>
</dbReference>
<proteinExistence type="inferred from homology"/>
<accession>A0A934QMP0</accession>
<name>A0A934QMP0_9PSEU</name>
<dbReference type="GO" id="GO:0016491">
    <property type="term" value="F:oxidoreductase activity"/>
    <property type="evidence" value="ECO:0007669"/>
    <property type="project" value="UniProtKB-KW"/>
</dbReference>
<dbReference type="Gene3D" id="3.40.109.10">
    <property type="entry name" value="NADH Oxidase"/>
    <property type="match status" value="1"/>
</dbReference>
<reference evidence="4" key="1">
    <citation type="submission" date="2020-12" db="EMBL/GenBank/DDBJ databases">
        <title>Prauserella sp. ASG 168, a novel actinomycete isolated from cave rock.</title>
        <authorList>
            <person name="Suriyachadkun C."/>
        </authorList>
    </citation>
    <scope>NUCLEOTIDE SEQUENCE</scope>
    <source>
        <strain evidence="4">ASG 168</strain>
    </source>
</reference>
<dbReference type="Proteomes" id="UP000635245">
    <property type="component" value="Unassembled WGS sequence"/>
</dbReference>
<gene>
    <name evidence="4" type="ORF">JHE00_02600</name>
</gene>
<evidence type="ECO:0000259" key="3">
    <source>
        <dbReference type="Pfam" id="PF00881"/>
    </source>
</evidence>
<dbReference type="PANTHER" id="PTHR43673:SF10">
    <property type="entry name" value="NADH DEHYDROGENASE_NAD(P)H NITROREDUCTASE XCC3605-RELATED"/>
    <property type="match status" value="1"/>
</dbReference>
<keyword evidence="2" id="KW-0560">Oxidoreductase</keyword>
<dbReference type="Pfam" id="PF00881">
    <property type="entry name" value="Nitroreductase"/>
    <property type="match status" value="2"/>
</dbReference>